<keyword evidence="2" id="KW-1185">Reference proteome</keyword>
<evidence type="ECO:0000313" key="2">
    <source>
        <dbReference type="Proteomes" id="UP001497382"/>
    </source>
</evidence>
<reference evidence="1 2" key="1">
    <citation type="submission" date="2024-04" db="EMBL/GenBank/DDBJ databases">
        <authorList>
            <person name="Rising A."/>
            <person name="Reimegard J."/>
            <person name="Sonavane S."/>
            <person name="Akerstrom W."/>
            <person name="Nylinder S."/>
            <person name="Hedman E."/>
            <person name="Kallberg Y."/>
        </authorList>
    </citation>
    <scope>NUCLEOTIDE SEQUENCE [LARGE SCALE GENOMIC DNA]</scope>
</reference>
<proteinExistence type="predicted"/>
<accession>A0AAV1ZGQ3</accession>
<comment type="caution">
    <text evidence="1">The sequence shown here is derived from an EMBL/GenBank/DDBJ whole genome shotgun (WGS) entry which is preliminary data.</text>
</comment>
<evidence type="ECO:0000313" key="1">
    <source>
        <dbReference type="EMBL" id="CAL1270607.1"/>
    </source>
</evidence>
<dbReference type="Proteomes" id="UP001497382">
    <property type="component" value="Unassembled WGS sequence"/>
</dbReference>
<organism evidence="1 2">
    <name type="scientific">Larinioides sclopetarius</name>
    <dbReference type="NCBI Taxonomy" id="280406"/>
    <lineage>
        <taxon>Eukaryota</taxon>
        <taxon>Metazoa</taxon>
        <taxon>Ecdysozoa</taxon>
        <taxon>Arthropoda</taxon>
        <taxon>Chelicerata</taxon>
        <taxon>Arachnida</taxon>
        <taxon>Araneae</taxon>
        <taxon>Araneomorphae</taxon>
        <taxon>Entelegynae</taxon>
        <taxon>Araneoidea</taxon>
        <taxon>Araneidae</taxon>
        <taxon>Larinioides</taxon>
    </lineage>
</organism>
<dbReference type="EMBL" id="CAXIEN010000049">
    <property type="protein sequence ID" value="CAL1270607.1"/>
    <property type="molecule type" value="Genomic_DNA"/>
</dbReference>
<gene>
    <name evidence="1" type="ORF">LARSCL_LOCUS5391</name>
</gene>
<dbReference type="AlphaFoldDB" id="A0AAV1ZGQ3"/>
<name>A0AAV1ZGQ3_9ARAC</name>
<sequence>MEICETNYISYWRLPSRLILDVDSYKFLTSSCLCSLKSTSCFPITSLPFFATSTKPKFLKFTTHLGLIRSSSLETEILLDESTGTMSFRQLMICIG</sequence>
<protein>
    <submittedName>
        <fullName evidence="1">Uncharacterized protein</fullName>
    </submittedName>
</protein>